<dbReference type="Proteomes" id="UP000233332">
    <property type="component" value="Unassembled WGS sequence"/>
</dbReference>
<evidence type="ECO:0000313" key="2">
    <source>
        <dbReference type="Proteomes" id="UP000233332"/>
    </source>
</evidence>
<name>A0A2N3L805_9PROT</name>
<proteinExistence type="predicted"/>
<dbReference type="AlphaFoldDB" id="A0A2N3L805"/>
<keyword evidence="2" id="KW-1185">Reference proteome</keyword>
<organism evidence="1 2">
    <name type="scientific">Thalassospira lohafexi</name>
    <dbReference type="NCBI Taxonomy" id="744227"/>
    <lineage>
        <taxon>Bacteria</taxon>
        <taxon>Pseudomonadati</taxon>
        <taxon>Pseudomonadota</taxon>
        <taxon>Alphaproteobacteria</taxon>
        <taxon>Rhodospirillales</taxon>
        <taxon>Thalassospiraceae</taxon>
        <taxon>Thalassospira</taxon>
    </lineage>
</organism>
<comment type="caution">
    <text evidence="1">The sequence shown here is derived from an EMBL/GenBank/DDBJ whole genome shotgun (WGS) entry which is preliminary data.</text>
</comment>
<dbReference type="Gene3D" id="1.10.730.10">
    <property type="entry name" value="Isoleucyl-tRNA Synthetase, Domain 1"/>
    <property type="match status" value="1"/>
</dbReference>
<accession>A0A2N3L805</accession>
<dbReference type="RefSeq" id="WP_133125054.1">
    <property type="nucleotide sequence ID" value="NZ_NXGX01000003.1"/>
</dbReference>
<protein>
    <submittedName>
        <fullName evidence="1">Uncharacterized protein</fullName>
    </submittedName>
</protein>
<gene>
    <name evidence="1" type="ORF">COO92_08875</name>
</gene>
<dbReference type="EMBL" id="NXGX01000003">
    <property type="protein sequence ID" value="PKR58945.1"/>
    <property type="molecule type" value="Genomic_DNA"/>
</dbReference>
<sequence>MDDTSLYISPEYNPHSLMRDWGFFVEQQRPDIYAALSGPLSPLRQILAASITTMAGGEFVATPATSGKVTTDFVVPDARTMCQEVGLDVLTLALLADVPLHRPLQITQNALIGHWRWLRLVWRTLADAKPATGCVDTIPATAESTFATLYPALMAGRSNVAIANLRKMFQNLTAHSETQSVQNGLSESPDALHSFLANLTLFCPFIGYDLLCRHGLMKAPWIKGSIE</sequence>
<evidence type="ECO:0000313" key="1">
    <source>
        <dbReference type="EMBL" id="PKR58945.1"/>
    </source>
</evidence>
<reference evidence="1 2" key="1">
    <citation type="submission" date="2017-09" db="EMBL/GenBank/DDBJ databases">
        <title>Biodiversity and function of Thalassospira species in the particle-attached aromatic-hydrocarbon-degrading consortia from the surface seawater of the China South Sea.</title>
        <authorList>
            <person name="Dong C."/>
            <person name="Lai Q."/>
            <person name="Shao Z."/>
        </authorList>
    </citation>
    <scope>NUCLEOTIDE SEQUENCE [LARGE SCALE GENOMIC DNA]</scope>
    <source>
        <strain evidence="1 2">139Z-12</strain>
    </source>
</reference>